<evidence type="ECO:0000313" key="2">
    <source>
        <dbReference type="Proteomes" id="UP000051952"/>
    </source>
</evidence>
<protein>
    <submittedName>
        <fullName evidence="1">Multi-copy leucine-rich repeat protein, putative</fullName>
    </submittedName>
</protein>
<name>A0A0S4IT36_BODSA</name>
<accession>A0A0S4IT36</accession>
<dbReference type="Proteomes" id="UP000051952">
    <property type="component" value="Unassembled WGS sequence"/>
</dbReference>
<dbReference type="AlphaFoldDB" id="A0A0S4IT36"/>
<dbReference type="VEuPathDB" id="TriTrypDB:BSAL_61920"/>
<sequence length="745" mass="82218">GSAQHMPAIYDDAVDNRRGREAEGATQKNLEAAVTDWLMEARRRRRLKSVNVFAAASEDQEHLVAIQSCLDEPTIARPLFGNIPLKWSGSVRREVRRHVRIREATENPRRTSLLCNSGNTGTGKTTLLQQTTLEGVREMTALMNEHVKDMETAEKDSLCPLGFFVTFNTAVTPIDLDSEFLTGKTVPILTAIALRMAYSVVELPESYDEFARKIALHCDMASDEGNFDRIVAALRTVLRWKGPMFIGIDEFKIPFARRTLDECIAGLERVCRCLLDKASKLFTNAPEVYTSYIAVSVYDAVDTVQLSVGSQRRLIAQAMPNISVRDVAQLVNVVDKLTLDQSYLGILGKKRGKIGRLRPHQLLFLLHMALSTGTPRIMSECLVEHAEDEISADGSVLKYHHPDTQTLRPMFWSRSIVRRPRRGNITEEECICAARLVAGVVAADIFDNRVSAMKNYRVFALDPDLTGSCTVTDVASVLKEKETATAADNQQGGSGTRVLVSPPFLRSVLKCWSATSSSQIRRHLKDLADTLAYHTDLATAIVRAGKALVALGGKSVLPVCDQLIAKWNQTTTVGFEHLAFDALCLHLSCALQGKNYQSAKVLLRRVCSTVGDTIDGIVMVGQLERVDIPNFPTISIDAFAAKDAELNDDDAENSKLKESLAAAKNALGEQYDEMETAVNRLTPKHPRRTIPPLAGNTSHMRLQSALARGQHFCFQPSNPNNQGEDGAVCLRNSGDLLVWTVLLLH</sequence>
<organism evidence="1 2">
    <name type="scientific">Bodo saltans</name>
    <name type="common">Flagellated protozoan</name>
    <dbReference type="NCBI Taxonomy" id="75058"/>
    <lineage>
        <taxon>Eukaryota</taxon>
        <taxon>Discoba</taxon>
        <taxon>Euglenozoa</taxon>
        <taxon>Kinetoplastea</taxon>
        <taxon>Metakinetoplastina</taxon>
        <taxon>Eubodonida</taxon>
        <taxon>Bodonidae</taxon>
        <taxon>Bodo</taxon>
    </lineage>
</organism>
<proteinExistence type="predicted"/>
<reference evidence="2" key="1">
    <citation type="submission" date="2015-09" db="EMBL/GenBank/DDBJ databases">
        <authorList>
            <consortium name="Pathogen Informatics"/>
        </authorList>
    </citation>
    <scope>NUCLEOTIDE SEQUENCE [LARGE SCALE GENOMIC DNA]</scope>
    <source>
        <strain evidence="2">Lake Konstanz</strain>
    </source>
</reference>
<gene>
    <name evidence="1" type="ORF">BSAL_61920</name>
</gene>
<keyword evidence="2" id="KW-1185">Reference proteome</keyword>
<evidence type="ECO:0000313" key="1">
    <source>
        <dbReference type="EMBL" id="CUF37426.1"/>
    </source>
</evidence>
<dbReference type="EMBL" id="CYKH01000309">
    <property type="protein sequence ID" value="CUF37426.1"/>
    <property type="molecule type" value="Genomic_DNA"/>
</dbReference>
<feature type="non-terminal residue" evidence="1">
    <location>
        <position position="1"/>
    </location>
</feature>